<sequence length="130" mass="14252">MFLSRSPPLEATILPSRTATPPPLVPTTPTTISELLSPFLKRSTMANSADTTNPFKDNMPMADCLEAMMAIQQTTVLQLQATQAQGQADQEASAACIARLEEVALNPLNYRQKIRATVWTSGNFDSHTMW</sequence>
<name>A0A0L0VJT3_9BASI</name>
<reference evidence="3" key="1">
    <citation type="submission" date="2014-03" db="EMBL/GenBank/DDBJ databases">
        <title>The Genome Sequence of Puccinia striiformis f. sp. tritici PST-78.</title>
        <authorList>
            <consortium name="The Broad Institute Genome Sequencing Platform"/>
            <person name="Cuomo C."/>
            <person name="Hulbert S."/>
            <person name="Chen X."/>
            <person name="Walker B."/>
            <person name="Young S.K."/>
            <person name="Zeng Q."/>
            <person name="Gargeya S."/>
            <person name="Fitzgerald M."/>
            <person name="Haas B."/>
            <person name="Abouelleil A."/>
            <person name="Alvarado L."/>
            <person name="Arachchi H.M."/>
            <person name="Berlin A.M."/>
            <person name="Chapman S.B."/>
            <person name="Goldberg J."/>
            <person name="Griggs A."/>
            <person name="Gujja S."/>
            <person name="Hansen M."/>
            <person name="Howarth C."/>
            <person name="Imamovic A."/>
            <person name="Larimer J."/>
            <person name="McCowan C."/>
            <person name="Montmayeur A."/>
            <person name="Murphy C."/>
            <person name="Neiman D."/>
            <person name="Pearson M."/>
            <person name="Priest M."/>
            <person name="Roberts A."/>
            <person name="Saif S."/>
            <person name="Shea T."/>
            <person name="Sisk P."/>
            <person name="Sykes S."/>
            <person name="Wortman J."/>
            <person name="Nusbaum C."/>
            <person name="Birren B."/>
        </authorList>
    </citation>
    <scope>NUCLEOTIDE SEQUENCE [LARGE SCALE GENOMIC DNA]</scope>
    <source>
        <strain evidence="3">race PST-78</strain>
    </source>
</reference>
<protein>
    <submittedName>
        <fullName evidence="2">Uncharacterized protein</fullName>
    </submittedName>
</protein>
<dbReference type="EMBL" id="AJIL01000045">
    <property type="protein sequence ID" value="KNE99530.1"/>
    <property type="molecule type" value="Genomic_DNA"/>
</dbReference>
<dbReference type="AlphaFoldDB" id="A0A0L0VJT3"/>
<evidence type="ECO:0000256" key="1">
    <source>
        <dbReference type="SAM" id="MobiDB-lite"/>
    </source>
</evidence>
<evidence type="ECO:0000313" key="2">
    <source>
        <dbReference type="EMBL" id="KNE99530.1"/>
    </source>
</evidence>
<accession>A0A0L0VJT3</accession>
<feature type="region of interest" description="Disordered" evidence="1">
    <location>
        <begin position="1"/>
        <end position="23"/>
    </location>
</feature>
<comment type="caution">
    <text evidence="2">The sequence shown here is derived from an EMBL/GenBank/DDBJ whole genome shotgun (WGS) entry which is preliminary data.</text>
</comment>
<proteinExistence type="predicted"/>
<organism evidence="2 3">
    <name type="scientific">Puccinia striiformis f. sp. tritici PST-78</name>
    <dbReference type="NCBI Taxonomy" id="1165861"/>
    <lineage>
        <taxon>Eukaryota</taxon>
        <taxon>Fungi</taxon>
        <taxon>Dikarya</taxon>
        <taxon>Basidiomycota</taxon>
        <taxon>Pucciniomycotina</taxon>
        <taxon>Pucciniomycetes</taxon>
        <taxon>Pucciniales</taxon>
        <taxon>Pucciniaceae</taxon>
        <taxon>Puccinia</taxon>
    </lineage>
</organism>
<gene>
    <name evidence="2" type="ORF">PSTG_07243</name>
</gene>
<keyword evidence="3" id="KW-1185">Reference proteome</keyword>
<dbReference type="Proteomes" id="UP000054564">
    <property type="component" value="Unassembled WGS sequence"/>
</dbReference>
<evidence type="ECO:0000313" key="3">
    <source>
        <dbReference type="Proteomes" id="UP000054564"/>
    </source>
</evidence>